<keyword evidence="2" id="KW-0472">Membrane</keyword>
<feature type="transmembrane region" description="Helical" evidence="2">
    <location>
        <begin position="93"/>
        <end position="115"/>
    </location>
</feature>
<feature type="compositionally biased region" description="Basic and acidic residues" evidence="1">
    <location>
        <begin position="197"/>
        <end position="212"/>
    </location>
</feature>
<dbReference type="Proteomes" id="UP000290189">
    <property type="component" value="Unassembled WGS sequence"/>
</dbReference>
<feature type="transmembrane region" description="Helical" evidence="2">
    <location>
        <begin position="152"/>
        <end position="173"/>
    </location>
</feature>
<evidence type="ECO:0000313" key="4">
    <source>
        <dbReference type="Proteomes" id="UP000290189"/>
    </source>
</evidence>
<protein>
    <submittedName>
        <fullName evidence="3">Uncharacterized protein</fullName>
    </submittedName>
</protein>
<geneLocation type="mitochondrion" evidence="3"/>
<keyword evidence="2" id="KW-1133">Transmembrane helix</keyword>
<evidence type="ECO:0000256" key="1">
    <source>
        <dbReference type="SAM" id="MobiDB-lite"/>
    </source>
</evidence>
<proteinExistence type="predicted"/>
<feature type="transmembrane region" description="Helical" evidence="2">
    <location>
        <begin position="127"/>
        <end position="146"/>
    </location>
</feature>
<reference evidence="3 4" key="1">
    <citation type="submission" date="2018-03" db="EMBL/GenBank/DDBJ databases">
        <authorList>
            <person name="Fogelqvist J."/>
        </authorList>
    </citation>
    <scope>NUCLEOTIDE SEQUENCE [LARGE SCALE GENOMIC DNA]</scope>
</reference>
<evidence type="ECO:0000256" key="2">
    <source>
        <dbReference type="SAM" id="Phobius"/>
    </source>
</evidence>
<name>A0A3P3YAT3_PLABS</name>
<keyword evidence="2" id="KW-0812">Transmembrane</keyword>
<dbReference type="AlphaFoldDB" id="A0A3P3YAT3"/>
<feature type="transmembrane region" description="Helical" evidence="2">
    <location>
        <begin position="24"/>
        <end position="44"/>
    </location>
</feature>
<feature type="transmembrane region" description="Helical" evidence="2">
    <location>
        <begin position="56"/>
        <end position="73"/>
    </location>
</feature>
<dbReference type="EMBL" id="OVEO01000007">
    <property type="protein sequence ID" value="SPQ97272.1"/>
    <property type="molecule type" value="Genomic_DNA"/>
</dbReference>
<evidence type="ECO:0000313" key="3">
    <source>
        <dbReference type="EMBL" id="SPQ97272.1"/>
    </source>
</evidence>
<keyword evidence="3" id="KW-0496">Mitochondrion</keyword>
<organism evidence="3 4">
    <name type="scientific">Plasmodiophora brassicae</name>
    <name type="common">Clubroot disease agent</name>
    <dbReference type="NCBI Taxonomy" id="37360"/>
    <lineage>
        <taxon>Eukaryota</taxon>
        <taxon>Sar</taxon>
        <taxon>Rhizaria</taxon>
        <taxon>Endomyxa</taxon>
        <taxon>Phytomyxea</taxon>
        <taxon>Plasmodiophorida</taxon>
        <taxon>Plasmodiophoridae</taxon>
        <taxon>Plasmodiophora</taxon>
    </lineage>
</organism>
<accession>A0A3P3YAT3</accession>
<feature type="region of interest" description="Disordered" evidence="1">
    <location>
        <begin position="185"/>
        <end position="235"/>
    </location>
</feature>
<gene>
    <name evidence="3" type="ORF">PLBR_LOCUS4487</name>
</gene>
<sequence>MQSVTVVGPDLDAFVAFLTDAGRVLVSVVLALGARGSGVVLRAIASAVSPATMSMAVPMLPVAPLVAVSMILLDLSGTNATRVIRNARRSDPIMTMVVPGIVVIGKAIVNVCPAVARELRQVDPDELVAMVGALLLIVRVLVMIPFMPVTFLIPSILVPSMPVATFIGAMLTYRGVQQLGERRPPRLVLPPALPGPGEDRVDEHVRSSRHAEPASSPDGPPRAAQKDNSNGQDAPAATGFSHVLRISFATNILPVIVLSMSMLYKLAVLLFAECEYEGPDSLRVTETPVSRGQAVDLSQSQEGRAPQGIRFLKTVVAS</sequence>